<gene>
    <name evidence="1" type="ORF">GO986_18480</name>
</gene>
<proteinExistence type="predicted"/>
<organism evidence="1 2">
    <name type="scientific">Deinococcus arboris</name>
    <dbReference type="NCBI Taxonomy" id="2682977"/>
    <lineage>
        <taxon>Bacteria</taxon>
        <taxon>Thermotogati</taxon>
        <taxon>Deinococcota</taxon>
        <taxon>Deinococci</taxon>
        <taxon>Deinococcales</taxon>
        <taxon>Deinococcaceae</taxon>
        <taxon>Deinococcus</taxon>
    </lineage>
</organism>
<protein>
    <submittedName>
        <fullName evidence="1">Uncharacterized protein</fullName>
    </submittedName>
</protein>
<reference evidence="1 2" key="1">
    <citation type="submission" date="2019-12" db="EMBL/GenBank/DDBJ databases">
        <title>Deinococcus sp. HMF7620 Genome sequencing and assembly.</title>
        <authorList>
            <person name="Kang H."/>
            <person name="Kim H."/>
            <person name="Joh K."/>
        </authorList>
    </citation>
    <scope>NUCLEOTIDE SEQUENCE [LARGE SCALE GENOMIC DNA]</scope>
    <source>
        <strain evidence="1 2">HMF7620</strain>
    </source>
</reference>
<evidence type="ECO:0000313" key="1">
    <source>
        <dbReference type="EMBL" id="MVN88728.1"/>
    </source>
</evidence>
<dbReference type="RefSeq" id="WP_157460799.1">
    <property type="nucleotide sequence ID" value="NZ_WQLB01000033.1"/>
</dbReference>
<accession>A0A7C9I185</accession>
<dbReference type="EMBL" id="WQLB01000033">
    <property type="protein sequence ID" value="MVN88728.1"/>
    <property type="molecule type" value="Genomic_DNA"/>
</dbReference>
<comment type="caution">
    <text evidence="1">The sequence shown here is derived from an EMBL/GenBank/DDBJ whole genome shotgun (WGS) entry which is preliminary data.</text>
</comment>
<dbReference type="Proteomes" id="UP000483286">
    <property type="component" value="Unassembled WGS sequence"/>
</dbReference>
<name>A0A7C9I185_9DEIO</name>
<sequence length="62" mass="6656">MTHPTALTPADLALLHTDLPAGGEALLSTDELDPDELTLLEWDAEAPLVPLQLVPLEWTARG</sequence>
<keyword evidence="2" id="KW-1185">Reference proteome</keyword>
<evidence type="ECO:0000313" key="2">
    <source>
        <dbReference type="Proteomes" id="UP000483286"/>
    </source>
</evidence>
<dbReference type="AlphaFoldDB" id="A0A7C9I185"/>